<feature type="transmembrane region" description="Helical" evidence="7">
    <location>
        <begin position="34"/>
        <end position="54"/>
    </location>
</feature>
<reference evidence="11" key="1">
    <citation type="journal article" date="2019" name="Int. J. Syst. Evol. Microbiol.">
        <title>The Global Catalogue of Microorganisms (GCM) 10K type strain sequencing project: providing services to taxonomists for standard genome sequencing and annotation.</title>
        <authorList>
            <consortium name="The Broad Institute Genomics Platform"/>
            <consortium name="The Broad Institute Genome Sequencing Center for Infectious Disease"/>
            <person name="Wu L."/>
            <person name="Ma J."/>
        </authorList>
    </citation>
    <scope>NUCLEOTIDE SEQUENCE [LARGE SCALE GENOMIC DNA]</scope>
    <source>
        <strain evidence="11">CCM 8893</strain>
    </source>
</reference>
<evidence type="ECO:0000256" key="7">
    <source>
        <dbReference type="SAM" id="Phobius"/>
    </source>
</evidence>
<evidence type="ECO:0000256" key="4">
    <source>
        <dbReference type="ARBA" id="ARBA00022840"/>
    </source>
</evidence>
<dbReference type="GO" id="GO:0005524">
    <property type="term" value="F:ATP binding"/>
    <property type="evidence" value="ECO:0007669"/>
    <property type="project" value="UniProtKB-KW"/>
</dbReference>
<dbReference type="InterPro" id="IPR003593">
    <property type="entry name" value="AAA+_ATPase"/>
</dbReference>
<keyword evidence="11" id="KW-1185">Reference proteome</keyword>
<dbReference type="SMART" id="SM00382">
    <property type="entry name" value="AAA"/>
    <property type="match status" value="1"/>
</dbReference>
<keyword evidence="2 7" id="KW-0812">Transmembrane</keyword>
<dbReference type="CDD" id="cd18551">
    <property type="entry name" value="ABC_6TM_LmrA_like"/>
    <property type="match status" value="1"/>
</dbReference>
<dbReference type="InterPro" id="IPR036640">
    <property type="entry name" value="ABC1_TM_sf"/>
</dbReference>
<dbReference type="InterPro" id="IPR027417">
    <property type="entry name" value="P-loop_NTPase"/>
</dbReference>
<dbReference type="RefSeq" id="WP_125575825.1">
    <property type="nucleotide sequence ID" value="NZ_JBHSSO010000008.1"/>
</dbReference>
<protein>
    <submittedName>
        <fullName evidence="10">ABC transporter ATP-binding protein</fullName>
    </submittedName>
</protein>
<evidence type="ECO:0000256" key="2">
    <source>
        <dbReference type="ARBA" id="ARBA00022692"/>
    </source>
</evidence>
<feature type="transmembrane region" description="Helical" evidence="7">
    <location>
        <begin position="175"/>
        <end position="192"/>
    </location>
</feature>
<dbReference type="PROSITE" id="PS00211">
    <property type="entry name" value="ABC_TRANSPORTER_1"/>
    <property type="match status" value="1"/>
</dbReference>
<dbReference type="SUPFAM" id="SSF52540">
    <property type="entry name" value="P-loop containing nucleoside triphosphate hydrolases"/>
    <property type="match status" value="1"/>
</dbReference>
<dbReference type="PROSITE" id="PS50893">
    <property type="entry name" value="ABC_TRANSPORTER_2"/>
    <property type="match status" value="1"/>
</dbReference>
<evidence type="ECO:0000259" key="9">
    <source>
        <dbReference type="PROSITE" id="PS50929"/>
    </source>
</evidence>
<gene>
    <name evidence="10" type="ORF">ACFP1M_02560</name>
</gene>
<keyword evidence="6 7" id="KW-0472">Membrane</keyword>
<dbReference type="Gene3D" id="3.40.50.300">
    <property type="entry name" value="P-loop containing nucleotide triphosphate hydrolases"/>
    <property type="match status" value="1"/>
</dbReference>
<dbReference type="Gene3D" id="1.20.1560.10">
    <property type="entry name" value="ABC transporter type 1, transmembrane domain"/>
    <property type="match status" value="1"/>
</dbReference>
<keyword evidence="3" id="KW-0547">Nucleotide-binding</keyword>
<keyword evidence="4 10" id="KW-0067">ATP-binding</keyword>
<evidence type="ECO:0000313" key="10">
    <source>
        <dbReference type="EMBL" id="MFC6289097.1"/>
    </source>
</evidence>
<accession>A0ABW1U894</accession>
<dbReference type="PANTHER" id="PTHR43394:SF1">
    <property type="entry name" value="ATP-BINDING CASSETTE SUB-FAMILY B MEMBER 10, MITOCHONDRIAL"/>
    <property type="match status" value="1"/>
</dbReference>
<dbReference type="Pfam" id="PF00005">
    <property type="entry name" value="ABC_tran"/>
    <property type="match status" value="1"/>
</dbReference>
<proteinExistence type="predicted"/>
<dbReference type="InterPro" id="IPR039421">
    <property type="entry name" value="Type_1_exporter"/>
</dbReference>
<evidence type="ECO:0000256" key="6">
    <source>
        <dbReference type="ARBA" id="ARBA00023136"/>
    </source>
</evidence>
<keyword evidence="5 7" id="KW-1133">Transmembrane helix</keyword>
<comment type="subcellular location">
    <subcellularLocation>
        <location evidence="1">Cell membrane</location>
        <topology evidence="1">Multi-pass membrane protein</topology>
    </subcellularLocation>
</comment>
<comment type="caution">
    <text evidence="10">The sequence shown here is derived from an EMBL/GenBank/DDBJ whole genome shotgun (WGS) entry which is preliminary data.</text>
</comment>
<dbReference type="Proteomes" id="UP001596258">
    <property type="component" value="Unassembled WGS sequence"/>
</dbReference>
<sequence length="588" mass="64422">MAQRVVPAAARQRPTGKFDSKAFLRLIRQTQPKYWQLWLGLILGIVATGAQLAVPKLAQALINGLGHALNRPLLITVIALFVVSAGVSAVSGALLGFFGENVVARLRETLWQKLVRLRVSYFDNVKVGEMTSRLVNDTMQIKNLLANSFPQMVTSLLQLVGALVIMLLMDWRMTAIMFVAVPVVMAVMFPIMRQSGKIGHQRQDAMATFSGATDETLSEIRLVKSSNAEAYETINGTQQINDLYRIGLKEAIYDAIAGPAMTAAMLAVFIGVLTYAAVRVSAGTMSMGTMFSFLMYLFQIIGPAGTLARFFTDLSKANGSTERVRDLLAEAEEPLTVGPTQSVKDQTLAMTHVDFAYEDDGQPVLHDVNFEAQPNTVVAFAGPSGGGKSTIFGMIERYYQPQHGQVTIGGQDIANVNLNDWRSQIGYVSQDSAIMAGTIRHNLTYGSDQAYSDDELWRVLKLASADEFVHHMPAGLETQVGERGVKVSGGQRQRLAIARAFLRDPQILLLDEATASLDSESEAMVQQALSELMKGRTTLIIAHRLSTIVDADNIYFIEDGHVSGHGTHQELMASLPIYRDYVRIQFKA</sequence>
<dbReference type="InterPro" id="IPR011527">
    <property type="entry name" value="ABC1_TM_dom"/>
</dbReference>
<evidence type="ECO:0000256" key="3">
    <source>
        <dbReference type="ARBA" id="ARBA00022741"/>
    </source>
</evidence>
<evidence type="ECO:0000256" key="1">
    <source>
        <dbReference type="ARBA" id="ARBA00004651"/>
    </source>
</evidence>
<feature type="transmembrane region" description="Helical" evidence="7">
    <location>
        <begin position="290"/>
        <end position="311"/>
    </location>
</feature>
<dbReference type="EMBL" id="JBHSSO010000008">
    <property type="protein sequence ID" value="MFC6289097.1"/>
    <property type="molecule type" value="Genomic_DNA"/>
</dbReference>
<feature type="transmembrane region" description="Helical" evidence="7">
    <location>
        <begin position="255"/>
        <end position="278"/>
    </location>
</feature>
<dbReference type="InterPro" id="IPR003439">
    <property type="entry name" value="ABC_transporter-like_ATP-bd"/>
</dbReference>
<feature type="domain" description="ABC transporter" evidence="8">
    <location>
        <begin position="343"/>
        <end position="584"/>
    </location>
</feature>
<feature type="domain" description="ABC transmembrane type-1" evidence="9">
    <location>
        <begin position="38"/>
        <end position="316"/>
    </location>
</feature>
<dbReference type="PANTHER" id="PTHR43394">
    <property type="entry name" value="ATP-DEPENDENT PERMEASE MDL1, MITOCHONDRIAL"/>
    <property type="match status" value="1"/>
</dbReference>
<feature type="transmembrane region" description="Helical" evidence="7">
    <location>
        <begin position="74"/>
        <end position="98"/>
    </location>
</feature>
<evidence type="ECO:0000259" key="8">
    <source>
        <dbReference type="PROSITE" id="PS50893"/>
    </source>
</evidence>
<dbReference type="SUPFAM" id="SSF90123">
    <property type="entry name" value="ABC transporter transmembrane region"/>
    <property type="match status" value="1"/>
</dbReference>
<dbReference type="InterPro" id="IPR017871">
    <property type="entry name" value="ABC_transporter-like_CS"/>
</dbReference>
<dbReference type="Pfam" id="PF00664">
    <property type="entry name" value="ABC_membrane"/>
    <property type="match status" value="1"/>
</dbReference>
<evidence type="ECO:0000256" key="5">
    <source>
        <dbReference type="ARBA" id="ARBA00022989"/>
    </source>
</evidence>
<dbReference type="PROSITE" id="PS50929">
    <property type="entry name" value="ABC_TM1F"/>
    <property type="match status" value="1"/>
</dbReference>
<evidence type="ECO:0000313" key="11">
    <source>
        <dbReference type="Proteomes" id="UP001596258"/>
    </source>
</evidence>
<name>A0ABW1U894_9LACO</name>
<organism evidence="10 11">
    <name type="scientific">Levilactobacillus angrenensis</name>
    <dbReference type="NCBI Taxonomy" id="2486020"/>
    <lineage>
        <taxon>Bacteria</taxon>
        <taxon>Bacillati</taxon>
        <taxon>Bacillota</taxon>
        <taxon>Bacilli</taxon>
        <taxon>Lactobacillales</taxon>
        <taxon>Lactobacillaceae</taxon>
        <taxon>Levilactobacillus</taxon>
    </lineage>
</organism>